<comment type="caution">
    <text evidence="1">The sequence shown here is derived from an EMBL/GenBank/DDBJ whole genome shotgun (WGS) entry which is preliminary data.</text>
</comment>
<proteinExistence type="predicted"/>
<accession>A0A150SNY7</accession>
<dbReference type="Gene3D" id="3.10.180.10">
    <property type="entry name" value="2,3-Dihydroxybiphenyl 1,2-Dioxygenase, domain 1"/>
    <property type="match status" value="1"/>
</dbReference>
<dbReference type="SUPFAM" id="SSF54593">
    <property type="entry name" value="Glyoxalase/Bleomycin resistance protein/Dihydroxybiphenyl dioxygenase"/>
    <property type="match status" value="1"/>
</dbReference>
<evidence type="ECO:0000313" key="1">
    <source>
        <dbReference type="EMBL" id="KYF94080.1"/>
    </source>
</evidence>
<sequence>MRKIHIALGVRSVTDSIADYTQRLAAQPQVTVPDQYALWRTDTMNFSIRQVPAGEATGLRHLGWEDDAASAFAEGRDCNGILWEEFSSEQQLQEILGLWPDAQIKR</sequence>
<reference evidence="1 2" key="1">
    <citation type="submission" date="2014-02" db="EMBL/GenBank/DDBJ databases">
        <title>The small core and large imbalanced accessory genome model reveals a collaborative survival strategy of Sorangium cellulosum strains in nature.</title>
        <authorList>
            <person name="Han K."/>
            <person name="Peng R."/>
            <person name="Blom J."/>
            <person name="Li Y.-Z."/>
        </authorList>
    </citation>
    <scope>NUCLEOTIDE SEQUENCE [LARGE SCALE GENOMIC DNA]</scope>
    <source>
        <strain evidence="1 2">So0011-07</strain>
    </source>
</reference>
<gene>
    <name evidence="1" type="ORF">BE17_53470</name>
</gene>
<dbReference type="InterPro" id="IPR029068">
    <property type="entry name" value="Glyas_Bleomycin-R_OHBP_Dase"/>
</dbReference>
<evidence type="ECO:0000313" key="2">
    <source>
        <dbReference type="Proteomes" id="UP000075635"/>
    </source>
</evidence>
<evidence type="ECO:0008006" key="3">
    <source>
        <dbReference type="Google" id="ProtNLM"/>
    </source>
</evidence>
<name>A0A150SNY7_SORCE</name>
<dbReference type="AlphaFoldDB" id="A0A150SNY7"/>
<dbReference type="EMBL" id="JEMB01000764">
    <property type="protein sequence ID" value="KYF94080.1"/>
    <property type="molecule type" value="Genomic_DNA"/>
</dbReference>
<protein>
    <recommendedName>
        <fullName evidence="3">Glyoxalase</fullName>
    </recommendedName>
</protein>
<organism evidence="1 2">
    <name type="scientific">Sorangium cellulosum</name>
    <name type="common">Polyangium cellulosum</name>
    <dbReference type="NCBI Taxonomy" id="56"/>
    <lineage>
        <taxon>Bacteria</taxon>
        <taxon>Pseudomonadati</taxon>
        <taxon>Myxococcota</taxon>
        <taxon>Polyangia</taxon>
        <taxon>Polyangiales</taxon>
        <taxon>Polyangiaceae</taxon>
        <taxon>Sorangium</taxon>
    </lineage>
</organism>
<dbReference type="Proteomes" id="UP000075635">
    <property type="component" value="Unassembled WGS sequence"/>
</dbReference>